<accession>A0A6G8FJP0</accession>
<protein>
    <submittedName>
        <fullName evidence="1">Uncharacterized protein</fullName>
    </submittedName>
</protein>
<evidence type="ECO:0000313" key="1">
    <source>
        <dbReference type="EMBL" id="QIM16558.1"/>
    </source>
</evidence>
<reference evidence="1 2" key="1">
    <citation type="submission" date="2020-03" db="EMBL/GenBank/DDBJ databases">
        <title>Leucobacter sp. nov., isolated from beetles.</title>
        <authorList>
            <person name="Hyun D.-W."/>
            <person name="Bae J.-W."/>
        </authorList>
    </citation>
    <scope>NUCLEOTIDE SEQUENCE [LARGE SCALE GENOMIC DNA]</scope>
    <source>
        <strain evidence="1 2">HDW9B</strain>
    </source>
</reference>
<dbReference type="Gene3D" id="3.80.10.10">
    <property type="entry name" value="Ribonuclease Inhibitor"/>
    <property type="match status" value="1"/>
</dbReference>
<dbReference type="KEGG" id="lins:G7067_09285"/>
<dbReference type="Proteomes" id="UP000501387">
    <property type="component" value="Chromosome"/>
</dbReference>
<name>A0A6G8FJP0_9MICO</name>
<sequence length="121" mass="13337">MSVGINAFFQNDAANTLVSVVFPEGLTSLDIFEQAFYQYASNEDNTLRDIVFPSSLKSLNIRAGAFSQGRRVYSTGDNALASVTFPEGLETLAIGDHAFYQIGACFRVRITPCVRSTSRRR</sequence>
<dbReference type="AlphaFoldDB" id="A0A6G8FJP0"/>
<proteinExistence type="predicted"/>
<evidence type="ECO:0000313" key="2">
    <source>
        <dbReference type="Proteomes" id="UP000501387"/>
    </source>
</evidence>
<dbReference type="InterPro" id="IPR032675">
    <property type="entry name" value="LRR_dom_sf"/>
</dbReference>
<gene>
    <name evidence="1" type="ORF">G7067_09285</name>
</gene>
<keyword evidence="2" id="KW-1185">Reference proteome</keyword>
<organism evidence="1 2">
    <name type="scientific">Leucobacter insecticola</name>
    <dbReference type="NCBI Taxonomy" id="2714934"/>
    <lineage>
        <taxon>Bacteria</taxon>
        <taxon>Bacillati</taxon>
        <taxon>Actinomycetota</taxon>
        <taxon>Actinomycetes</taxon>
        <taxon>Micrococcales</taxon>
        <taxon>Microbacteriaceae</taxon>
        <taxon>Leucobacter</taxon>
    </lineage>
</organism>
<dbReference type="EMBL" id="CP049934">
    <property type="protein sequence ID" value="QIM16558.1"/>
    <property type="molecule type" value="Genomic_DNA"/>
</dbReference>